<feature type="compositionally biased region" description="Acidic residues" evidence="1">
    <location>
        <begin position="256"/>
        <end position="266"/>
    </location>
</feature>
<protein>
    <submittedName>
        <fullName evidence="2">Uncharacterized protein</fullName>
    </submittedName>
</protein>
<evidence type="ECO:0000313" key="3">
    <source>
        <dbReference type="Proteomes" id="UP000012174"/>
    </source>
</evidence>
<evidence type="ECO:0000313" key="2">
    <source>
        <dbReference type="EMBL" id="EMR67911.1"/>
    </source>
</evidence>
<dbReference type="EMBL" id="KB706330">
    <property type="protein sequence ID" value="EMR67911.1"/>
    <property type="molecule type" value="Genomic_DNA"/>
</dbReference>
<keyword evidence="3" id="KW-1185">Reference proteome</keyword>
<dbReference type="HOGENOM" id="CLU_933938_0_0_1"/>
<dbReference type="KEGG" id="ela:UCREL1_5090"/>
<evidence type="ECO:0000256" key="1">
    <source>
        <dbReference type="SAM" id="MobiDB-lite"/>
    </source>
</evidence>
<feature type="region of interest" description="Disordered" evidence="1">
    <location>
        <begin position="167"/>
        <end position="199"/>
    </location>
</feature>
<proteinExistence type="predicted"/>
<reference evidence="3" key="1">
    <citation type="journal article" date="2013" name="Genome Announc.">
        <title>Draft genome sequence of the grapevine dieback fungus Eutypa lata UCR-EL1.</title>
        <authorList>
            <person name="Blanco-Ulate B."/>
            <person name="Rolshausen P.E."/>
            <person name="Cantu D."/>
        </authorList>
    </citation>
    <scope>NUCLEOTIDE SEQUENCE [LARGE SCALE GENOMIC DNA]</scope>
    <source>
        <strain evidence="3">UCR-EL1</strain>
    </source>
</reference>
<accession>M7TDC4</accession>
<sequence>MGVGNDDDDAGLDGWTLSLSITNVTNPDLDDDSRAVDWYDVSTFAALGLVVSAPGEMGGNEDDGVVSWKVCATVYGMYPSDTSNYTQVAQDDKGTCAGYLNATCVEALRSAAAESFAANRTCQYKTIPDVCLMGDMGTPGEPGWSAYENATIELTSRHYRESTPFFTYSASPSAKSADDPEEEEEEEEEEGERFQSPAEVWEETAKMVYAVLFTWGYESEGGDGDNDSAGRGEPSTSLVCVSATQFAAGVAKPDDTPDEDEDEDESAAAPRTARPLGPGMTALVLGATLAIGAAAVGV</sequence>
<organism evidence="2 3">
    <name type="scientific">Eutypa lata (strain UCR-EL1)</name>
    <name type="common">Grapevine dieback disease fungus</name>
    <name type="synonym">Eutypa armeniacae</name>
    <dbReference type="NCBI Taxonomy" id="1287681"/>
    <lineage>
        <taxon>Eukaryota</taxon>
        <taxon>Fungi</taxon>
        <taxon>Dikarya</taxon>
        <taxon>Ascomycota</taxon>
        <taxon>Pezizomycotina</taxon>
        <taxon>Sordariomycetes</taxon>
        <taxon>Xylariomycetidae</taxon>
        <taxon>Xylariales</taxon>
        <taxon>Diatrypaceae</taxon>
        <taxon>Eutypa</taxon>
    </lineage>
</organism>
<feature type="compositionally biased region" description="Acidic residues" evidence="1">
    <location>
        <begin position="179"/>
        <end position="191"/>
    </location>
</feature>
<dbReference type="Proteomes" id="UP000012174">
    <property type="component" value="Unassembled WGS sequence"/>
</dbReference>
<dbReference type="OrthoDB" id="10419379at2759"/>
<name>M7TDC4_EUTLA</name>
<dbReference type="AlphaFoldDB" id="M7TDC4"/>
<feature type="region of interest" description="Disordered" evidence="1">
    <location>
        <begin position="246"/>
        <end position="278"/>
    </location>
</feature>
<gene>
    <name evidence="2" type="ORF">UCREL1_5090</name>
</gene>